<dbReference type="InterPro" id="IPR029000">
    <property type="entry name" value="Cyclophilin-like_dom_sf"/>
</dbReference>
<dbReference type="Gene3D" id="2.40.100.10">
    <property type="entry name" value="Cyclophilin-like"/>
    <property type="match status" value="1"/>
</dbReference>
<organism evidence="5 6">
    <name type="scientific">Crenobacter cavernae</name>
    <dbReference type="NCBI Taxonomy" id="2290923"/>
    <lineage>
        <taxon>Bacteria</taxon>
        <taxon>Pseudomonadati</taxon>
        <taxon>Pseudomonadota</taxon>
        <taxon>Betaproteobacteria</taxon>
        <taxon>Neisseriales</taxon>
        <taxon>Neisseriaceae</taxon>
        <taxon>Crenobacter</taxon>
    </lineage>
</organism>
<dbReference type="GO" id="GO:0005524">
    <property type="term" value="F:ATP binding"/>
    <property type="evidence" value="ECO:0007669"/>
    <property type="project" value="UniProtKB-KW"/>
</dbReference>
<dbReference type="RefSeq" id="WP_115434588.1">
    <property type="nucleotide sequence ID" value="NZ_CP031337.1"/>
</dbReference>
<dbReference type="KEGG" id="ccah:DWG20_15215"/>
<protein>
    <submittedName>
        <fullName evidence="5">Allophanate hydrolase subunit 2 family protein</fullName>
    </submittedName>
</protein>
<gene>
    <name evidence="5" type="ORF">DWG20_15215</name>
</gene>
<dbReference type="PANTHER" id="PTHR43309">
    <property type="entry name" value="5-OXOPROLINASE SUBUNIT C"/>
    <property type="match status" value="1"/>
</dbReference>
<keyword evidence="2 5" id="KW-0378">Hydrolase</keyword>
<accession>A0A345Y9Q9</accession>
<dbReference type="OrthoDB" id="9768696at2"/>
<evidence type="ECO:0000256" key="1">
    <source>
        <dbReference type="ARBA" id="ARBA00022741"/>
    </source>
</evidence>
<keyword evidence="1" id="KW-0547">Nucleotide-binding</keyword>
<dbReference type="NCBIfam" id="TIGR00724">
    <property type="entry name" value="urea_amlyse_rel"/>
    <property type="match status" value="1"/>
</dbReference>
<sequence length="315" mass="33841">MLEILRPGVQTTVQDLGRQGLRHLGIAVSGALDRPALRLANRLVGNPEGAAGLEIVIGPVVIRFHRAGFLALTGADFDGTLDDAPVRSGWRQGVRAGQVLTLHGCRQGMRAYLAVDGGIDVPPVLGSRATDIKAGFGGHQGRALRAGDHLNQGEPVPLKGRIGCRLPVWSPALRSIPGPEYDEFSPESRDIFWNSEWAVSPQSNRMGYRLQGEPLIREAGDDLLSHGVLPGVVQVPPNGQPIVLLADAQTTGGYPRIAVVIEADLWKLAQARPGARLRFACCTEADAVQALQQSRDKLDLFEQEAYGHRSECGRG</sequence>
<evidence type="ECO:0000259" key="4">
    <source>
        <dbReference type="SMART" id="SM00797"/>
    </source>
</evidence>
<feature type="domain" description="Carboxyltransferase" evidence="4">
    <location>
        <begin position="23"/>
        <end position="298"/>
    </location>
</feature>
<evidence type="ECO:0000313" key="6">
    <source>
        <dbReference type="Proteomes" id="UP000254537"/>
    </source>
</evidence>
<proteinExistence type="predicted"/>
<dbReference type="EMBL" id="CP031337">
    <property type="protein sequence ID" value="AXK40661.1"/>
    <property type="molecule type" value="Genomic_DNA"/>
</dbReference>
<name>A0A345Y9Q9_9NEIS</name>
<reference evidence="5 6" key="1">
    <citation type="submission" date="2018-07" db="EMBL/GenBank/DDBJ databases">
        <title>Crenobacter cavernae sp. nov., isolated from a karst cave.</title>
        <authorList>
            <person name="Zhu H."/>
        </authorList>
    </citation>
    <scope>NUCLEOTIDE SEQUENCE [LARGE SCALE GENOMIC DNA]</scope>
    <source>
        <strain evidence="5 6">K1W11S-77</strain>
    </source>
</reference>
<dbReference type="Pfam" id="PF02626">
    <property type="entry name" value="CT_A_B"/>
    <property type="match status" value="1"/>
</dbReference>
<dbReference type="PANTHER" id="PTHR43309:SF3">
    <property type="entry name" value="5-OXOPROLINASE SUBUNIT C"/>
    <property type="match status" value="1"/>
</dbReference>
<evidence type="ECO:0000313" key="5">
    <source>
        <dbReference type="EMBL" id="AXK40661.1"/>
    </source>
</evidence>
<dbReference type="AlphaFoldDB" id="A0A345Y9Q9"/>
<dbReference type="GO" id="GO:0016787">
    <property type="term" value="F:hydrolase activity"/>
    <property type="evidence" value="ECO:0007669"/>
    <property type="project" value="UniProtKB-KW"/>
</dbReference>
<dbReference type="InterPro" id="IPR052708">
    <property type="entry name" value="PxpC"/>
</dbReference>
<evidence type="ECO:0000256" key="2">
    <source>
        <dbReference type="ARBA" id="ARBA00022801"/>
    </source>
</evidence>
<evidence type="ECO:0000256" key="3">
    <source>
        <dbReference type="ARBA" id="ARBA00022840"/>
    </source>
</evidence>
<dbReference type="InterPro" id="IPR003778">
    <property type="entry name" value="CT_A_B"/>
</dbReference>
<dbReference type="SMART" id="SM00797">
    <property type="entry name" value="AHS2"/>
    <property type="match status" value="1"/>
</dbReference>
<dbReference type="Proteomes" id="UP000254537">
    <property type="component" value="Chromosome"/>
</dbReference>
<dbReference type="SUPFAM" id="SSF50891">
    <property type="entry name" value="Cyclophilin-like"/>
    <property type="match status" value="1"/>
</dbReference>
<keyword evidence="3" id="KW-0067">ATP-binding</keyword>